<accession>A0A239H9V3</accession>
<dbReference type="AlphaFoldDB" id="A0A239H9V3"/>
<name>A0A239H9V3_9ACTN</name>
<dbReference type="RefSeq" id="WP_338055682.1">
    <property type="nucleotide sequence ID" value="NZ_FZOD01000016.1"/>
</dbReference>
<gene>
    <name evidence="2" type="ORF">SAMN05216276_10167</name>
</gene>
<proteinExistence type="predicted"/>
<evidence type="ECO:0008006" key="4">
    <source>
        <dbReference type="Google" id="ProtNLM"/>
    </source>
</evidence>
<evidence type="ECO:0000313" key="3">
    <source>
        <dbReference type="Proteomes" id="UP000198282"/>
    </source>
</evidence>
<reference evidence="2 3" key="1">
    <citation type="submission" date="2017-06" db="EMBL/GenBank/DDBJ databases">
        <authorList>
            <person name="Kim H.J."/>
            <person name="Triplett B.A."/>
        </authorList>
    </citation>
    <scope>NUCLEOTIDE SEQUENCE [LARGE SCALE GENOMIC DNA]</scope>
    <source>
        <strain evidence="2 3">CGMCC 4.2132</strain>
    </source>
</reference>
<dbReference type="EMBL" id="FZOD01000016">
    <property type="protein sequence ID" value="SNS77838.1"/>
    <property type="molecule type" value="Genomic_DNA"/>
</dbReference>
<dbReference type="Proteomes" id="UP000198282">
    <property type="component" value="Unassembled WGS sequence"/>
</dbReference>
<evidence type="ECO:0000313" key="2">
    <source>
        <dbReference type="EMBL" id="SNS77838.1"/>
    </source>
</evidence>
<evidence type="ECO:0000256" key="1">
    <source>
        <dbReference type="SAM" id="MobiDB-lite"/>
    </source>
</evidence>
<sequence>MNDPTHDMTGLTGEVAGTAGPADEMTGATDLADEVAGAVRRCPDVAELSSEPFETVATYLPGRKVPGVALHDDEVEVSIVVRQGRPLPEIADEVRAAIAPLVGGRPVNVHIGGMQ</sequence>
<protein>
    <recommendedName>
        <fullName evidence="4">Asp23 family, cell envelope-related function</fullName>
    </recommendedName>
</protein>
<feature type="region of interest" description="Disordered" evidence="1">
    <location>
        <begin position="1"/>
        <end position="25"/>
    </location>
</feature>
<organism evidence="2 3">
    <name type="scientific">Streptosporangium subroseum</name>
    <dbReference type="NCBI Taxonomy" id="106412"/>
    <lineage>
        <taxon>Bacteria</taxon>
        <taxon>Bacillati</taxon>
        <taxon>Actinomycetota</taxon>
        <taxon>Actinomycetes</taxon>
        <taxon>Streptosporangiales</taxon>
        <taxon>Streptosporangiaceae</taxon>
        <taxon>Streptosporangium</taxon>
    </lineage>
</organism>
<keyword evidence="3" id="KW-1185">Reference proteome</keyword>